<dbReference type="Pfam" id="PF12728">
    <property type="entry name" value="HTH_17"/>
    <property type="match status" value="1"/>
</dbReference>
<dbReference type="SUPFAM" id="SSF53850">
    <property type="entry name" value="Periplasmic binding protein-like II"/>
    <property type="match status" value="1"/>
</dbReference>
<dbReference type="PANTHER" id="PTHR38431">
    <property type="entry name" value="BLL2305 PROTEIN"/>
    <property type="match status" value="1"/>
</dbReference>
<proteinExistence type="predicted"/>
<comment type="caution">
    <text evidence="3">The sequence shown here is derived from an EMBL/GenBank/DDBJ whole genome shotgun (WGS) entry which is preliminary data.</text>
</comment>
<dbReference type="InterPro" id="IPR041657">
    <property type="entry name" value="HTH_17"/>
</dbReference>
<dbReference type="GO" id="GO:0003677">
    <property type="term" value="F:DNA binding"/>
    <property type="evidence" value="ECO:0007669"/>
    <property type="project" value="InterPro"/>
</dbReference>
<gene>
    <name evidence="3" type="ORF">IAA08_00180</name>
</gene>
<feature type="domain" description="Helix-turn-helix" evidence="2">
    <location>
        <begin position="5"/>
        <end position="51"/>
    </location>
</feature>
<accession>A0A9D2D0I3</accession>
<name>A0A9D2D0I3_9FIRM</name>
<reference evidence="3" key="1">
    <citation type="journal article" date="2021" name="PeerJ">
        <title>Extensive microbial diversity within the chicken gut microbiome revealed by metagenomics and culture.</title>
        <authorList>
            <person name="Gilroy R."/>
            <person name="Ravi A."/>
            <person name="Getino M."/>
            <person name="Pursley I."/>
            <person name="Horton D.L."/>
            <person name="Alikhan N.F."/>
            <person name="Baker D."/>
            <person name="Gharbi K."/>
            <person name="Hall N."/>
            <person name="Watson M."/>
            <person name="Adriaenssens E.M."/>
            <person name="Foster-Nyarko E."/>
            <person name="Jarju S."/>
            <person name="Secka A."/>
            <person name="Antonio M."/>
            <person name="Oren A."/>
            <person name="Chaudhuri R.R."/>
            <person name="La Ragione R."/>
            <person name="Hildebrand F."/>
            <person name="Pallen M.J."/>
        </authorList>
    </citation>
    <scope>NUCLEOTIDE SEQUENCE</scope>
    <source>
        <strain evidence="3">CHK192-9172</strain>
    </source>
</reference>
<dbReference type="Proteomes" id="UP000824024">
    <property type="component" value="Unassembled WGS sequence"/>
</dbReference>
<evidence type="ECO:0000313" key="4">
    <source>
        <dbReference type="Proteomes" id="UP000824024"/>
    </source>
</evidence>
<evidence type="ECO:0000259" key="1">
    <source>
        <dbReference type="Pfam" id="PF12727"/>
    </source>
</evidence>
<dbReference type="SUPFAM" id="SSF46955">
    <property type="entry name" value="Putative DNA-binding domain"/>
    <property type="match status" value="1"/>
</dbReference>
<organism evidence="3 4">
    <name type="scientific">Candidatus Eubacterium avistercoris</name>
    <dbReference type="NCBI Taxonomy" id="2838567"/>
    <lineage>
        <taxon>Bacteria</taxon>
        <taxon>Bacillati</taxon>
        <taxon>Bacillota</taxon>
        <taxon>Clostridia</taxon>
        <taxon>Eubacteriales</taxon>
        <taxon>Eubacteriaceae</taxon>
        <taxon>Eubacterium</taxon>
    </lineage>
</organism>
<dbReference type="InterPro" id="IPR010093">
    <property type="entry name" value="SinI_DNA-bd"/>
</dbReference>
<dbReference type="Pfam" id="PF12727">
    <property type="entry name" value="PBP_like"/>
    <property type="match status" value="1"/>
</dbReference>
<dbReference type="NCBIfam" id="TIGR01764">
    <property type="entry name" value="excise"/>
    <property type="match status" value="1"/>
</dbReference>
<dbReference type="AlphaFoldDB" id="A0A9D2D0I3"/>
<dbReference type="Gene3D" id="3.40.190.10">
    <property type="entry name" value="Periplasmic binding protein-like II"/>
    <property type="match status" value="1"/>
</dbReference>
<evidence type="ECO:0000259" key="2">
    <source>
        <dbReference type="Pfam" id="PF12728"/>
    </source>
</evidence>
<sequence>MDEKLLTPVEVAEMLQVKKNTVYEMIKRGDLKATKMGKQFRITEKDVYEYLGIIKPEEADCNIVICGQDILLDALCAMFNEMKIKNYRAYRSPLGSYNGLYEMYQHEDYIATCHLWDSATDTYNLPYVERMLPGEQVAVFHLIKRWQGLYVKKGNPKNITKFEDLLRDDVVMVNREKGSGIRVFIDEMCKLHGISGSQLKGYHNIAESHLIAGAMVQRGSGDVAIGNEKTSRQIEGIDFIPLKEESYDMVIRTEDLDKEPYQKIVEIIQSERFRSEAESIDGYNVTRIGKRLM</sequence>
<dbReference type="EMBL" id="DXCH01000004">
    <property type="protein sequence ID" value="HIZ06334.1"/>
    <property type="molecule type" value="Genomic_DNA"/>
</dbReference>
<evidence type="ECO:0000313" key="3">
    <source>
        <dbReference type="EMBL" id="HIZ06334.1"/>
    </source>
</evidence>
<dbReference type="InterPro" id="IPR009061">
    <property type="entry name" value="DNA-bd_dom_put_sf"/>
</dbReference>
<reference evidence="3" key="2">
    <citation type="submission" date="2021-04" db="EMBL/GenBank/DDBJ databases">
        <authorList>
            <person name="Gilroy R."/>
        </authorList>
    </citation>
    <scope>NUCLEOTIDE SEQUENCE</scope>
    <source>
        <strain evidence="3">CHK192-9172</strain>
    </source>
</reference>
<feature type="domain" description="PBP" evidence="1">
    <location>
        <begin position="85"/>
        <end position="269"/>
    </location>
</feature>
<protein>
    <submittedName>
        <fullName evidence="3">Helix-turn-helix transcriptional regulator</fullName>
    </submittedName>
</protein>
<dbReference type="InterPro" id="IPR024370">
    <property type="entry name" value="PBP_domain"/>
</dbReference>
<dbReference type="PANTHER" id="PTHR38431:SF1">
    <property type="entry name" value="BLL2305 PROTEIN"/>
    <property type="match status" value="1"/>
</dbReference>